<keyword evidence="2" id="KW-1185">Reference proteome</keyword>
<dbReference type="RefSeq" id="WP_057845606.1">
    <property type="nucleotide sequence ID" value="NZ_LLYA01000170.1"/>
</dbReference>
<gene>
    <name evidence="1" type="ORF">CQ13_06550</name>
</gene>
<proteinExistence type="predicted"/>
<dbReference type="OrthoDB" id="8222526at2"/>
<name>A0A0R3MPF1_9BRAD</name>
<sequence length="174" mass="19462">MAHPRKLIRLAFKNRLALPLPDGSFRTAAGSRVYASRLAPVSEEELKEDGPAILVYARMEKYNADKDYGVEGIATNVERELTLVTEAMTLGGETVDDKLDDMAEEMEAALSDFEIPGFETARIRLIESDIDVITEQVKRPVGAIGLVWQINYRTAWRARSNVDAPDYDFLNNPT</sequence>
<reference evidence="1 2" key="1">
    <citation type="submission" date="2014-03" db="EMBL/GenBank/DDBJ databases">
        <title>Bradyrhizobium valentinum sp. nov., isolated from effective nodules of Lupinus mariae-josephae, a lupine endemic of basic-lime soils in Eastern Spain.</title>
        <authorList>
            <person name="Duran D."/>
            <person name="Rey L."/>
            <person name="Navarro A."/>
            <person name="Busquets A."/>
            <person name="Imperial J."/>
            <person name="Ruiz-Argueso T."/>
        </authorList>
    </citation>
    <scope>NUCLEOTIDE SEQUENCE [LARGE SCALE GENOMIC DNA]</scope>
    <source>
        <strain evidence="1 2">Ro19</strain>
    </source>
</reference>
<dbReference type="EMBL" id="LLYA01000170">
    <property type="protein sequence ID" value="KRR21706.1"/>
    <property type="molecule type" value="Genomic_DNA"/>
</dbReference>
<evidence type="ECO:0000313" key="2">
    <source>
        <dbReference type="Proteomes" id="UP000052023"/>
    </source>
</evidence>
<dbReference type="AlphaFoldDB" id="A0A0R3MPF1"/>
<protein>
    <submittedName>
        <fullName evidence="1">Uncharacterized protein</fullName>
    </submittedName>
</protein>
<accession>A0A0R3MPF1</accession>
<comment type="caution">
    <text evidence="1">The sequence shown here is derived from an EMBL/GenBank/DDBJ whole genome shotgun (WGS) entry which is preliminary data.</text>
</comment>
<dbReference type="Proteomes" id="UP000052023">
    <property type="component" value="Unassembled WGS sequence"/>
</dbReference>
<organism evidence="1 2">
    <name type="scientific">Bradyrhizobium retamae</name>
    <dbReference type="NCBI Taxonomy" id="1300035"/>
    <lineage>
        <taxon>Bacteria</taxon>
        <taxon>Pseudomonadati</taxon>
        <taxon>Pseudomonadota</taxon>
        <taxon>Alphaproteobacteria</taxon>
        <taxon>Hyphomicrobiales</taxon>
        <taxon>Nitrobacteraceae</taxon>
        <taxon>Bradyrhizobium</taxon>
    </lineage>
</organism>
<evidence type="ECO:0000313" key="1">
    <source>
        <dbReference type="EMBL" id="KRR21706.1"/>
    </source>
</evidence>